<sequence>MYRGKDKEIAHLKRMLSEIYPYSILERIIYKGWNVKGKEICLPYKWSGDRILFENKFKIGDKKVYMKAWFGGESLIYIDGKPVGEINIFHTEFDLAPFCDGNSHEIKVETVPRGLFGTKEESIFKESYLIVYDEELKKALNFAYNVIQVAEFTEDIYLSKKLMKLSEEFLSSVYIPRDTEEYLKNVLDNPAIIQEVSSVWNPPELEYSLKRENKIVKTSFFKYFYKFKEEVERLDLPKYGVVNLVGHAHIDYAWLWPIDETKRKIIRTFSNSVTLLKKYREFIYTQSSAKMYKDLKESCPELFGEIKELVKEGRWEPVGGMWVEPDCNIPSGESLVRQFYYGQKFFEKEFGKKSKVCWLPDVFGFSWILPQIIKEAGMEYFITTKLYWNESNEFPYDLCRWRGIDGSEIVYYSFKNLEEGYNGKISARSIINTWENFRHKDITSSILLSFGYGDGGGGPTEEMCENYYSLKKIPGIPYIKYSTVEDFVKELPDEDIPVWDGELYLELHRGTLTSQSRIKILHKKCEDKLREVEILNTIFNENYQKEIDGLWDVVLYNEFHDILPGSSINEVYKRAEKELNEILERVKFIKNKIVNEKIKDTISIFNPSSYPQKIRFELESLLNLEYKGKKLDVQKTFDKKYIYYLDEEIEPLTFANIKINNEPARLESRPFESDSLQVKIFDDGSFNVYHKKSGKYLFKEKGNILMLYKDIPYYWDNWDIDVNYEKSGVQLKANNVKTVEEGHLRKVIKVEYKVENSKITQFYIIWKDLELVEVKTIIDWHMRKSLLKALFPTNVLSRYGKYDLDLGYIQRPTHRNTNIERAKFEVLAHRWVSIEQPDFGVSLINNGKYGHRINENIIEISLIKAGTYPDFFADEGLHEFSYAIFPAFNVKDTIKVADNFNKCITTFRKSRNQNFRVKVFSDNFKIMSFRKISGDKIVLRIGEVVGTSGKVNIECSFAKKAFVTNILEEIKREIPIRDNKITVEYEPFKIYTFMFELKDNLK</sequence>
<evidence type="ECO:0000256" key="4">
    <source>
        <dbReference type="ARBA" id="ARBA00023295"/>
    </source>
</evidence>
<dbReference type="InterPro" id="IPR028995">
    <property type="entry name" value="Glyco_hydro_57/38_cen_sf"/>
</dbReference>
<dbReference type="InterPro" id="IPR000602">
    <property type="entry name" value="Glyco_hydro_38_N"/>
</dbReference>
<dbReference type="InterPro" id="IPR037094">
    <property type="entry name" value="Glyco_hydro_38_cen_sf"/>
</dbReference>
<dbReference type="Pfam" id="PF09261">
    <property type="entry name" value="Alpha-mann_mid"/>
    <property type="match status" value="1"/>
</dbReference>
<keyword evidence="7" id="KW-1185">Reference proteome</keyword>
<proteinExistence type="inferred from homology"/>
<evidence type="ECO:0000256" key="1">
    <source>
        <dbReference type="ARBA" id="ARBA00009792"/>
    </source>
</evidence>
<dbReference type="Pfam" id="PF07748">
    <property type="entry name" value="Glyco_hydro_38C"/>
    <property type="match status" value="1"/>
</dbReference>
<evidence type="ECO:0000256" key="3">
    <source>
        <dbReference type="ARBA" id="ARBA00022801"/>
    </source>
</evidence>
<dbReference type="CDD" id="cd10789">
    <property type="entry name" value="GH38N_AMII_ER_cytosolic"/>
    <property type="match status" value="1"/>
</dbReference>
<dbReference type="EMBL" id="CP071446">
    <property type="protein sequence ID" value="QTA38957.1"/>
    <property type="molecule type" value="Genomic_DNA"/>
</dbReference>
<dbReference type="Gene3D" id="2.70.98.30">
    <property type="entry name" value="Golgi alpha-mannosidase II, domain 4"/>
    <property type="match status" value="1"/>
</dbReference>
<dbReference type="Gene3D" id="3.20.110.10">
    <property type="entry name" value="Glycoside hydrolase 38, N terminal domain"/>
    <property type="match status" value="1"/>
</dbReference>
<dbReference type="SUPFAM" id="SSF74650">
    <property type="entry name" value="Galactose mutarotase-like"/>
    <property type="match status" value="1"/>
</dbReference>
<comment type="similarity">
    <text evidence="1">Belongs to the glycosyl hydrolase 38 family.</text>
</comment>
<dbReference type="SMART" id="SM00872">
    <property type="entry name" value="Alpha-mann_mid"/>
    <property type="match status" value="1"/>
</dbReference>
<gene>
    <name evidence="6" type="ORF">JYK00_08155</name>
</gene>
<evidence type="ECO:0000256" key="2">
    <source>
        <dbReference type="ARBA" id="ARBA00022723"/>
    </source>
</evidence>
<dbReference type="Proteomes" id="UP000671862">
    <property type="component" value="Chromosome"/>
</dbReference>
<evidence type="ECO:0000313" key="6">
    <source>
        <dbReference type="EMBL" id="QTA38957.1"/>
    </source>
</evidence>
<dbReference type="Gene3D" id="1.20.1270.50">
    <property type="entry name" value="Glycoside hydrolase family 38, central domain"/>
    <property type="match status" value="1"/>
</dbReference>
<keyword evidence="4" id="KW-0326">Glycosidase</keyword>
<dbReference type="Pfam" id="PF17677">
    <property type="entry name" value="Glyco_hydro38C2"/>
    <property type="match status" value="1"/>
</dbReference>
<dbReference type="InterPro" id="IPR027291">
    <property type="entry name" value="Glyco_hydro_38_N_sf"/>
</dbReference>
<name>A0ABX7SAX0_9BACT</name>
<dbReference type="PANTHER" id="PTHR46017">
    <property type="entry name" value="ALPHA-MANNOSIDASE 2C1"/>
    <property type="match status" value="1"/>
</dbReference>
<feature type="domain" description="Glycoside hydrolase family 38 central" evidence="5">
    <location>
        <begin position="506"/>
        <end position="579"/>
    </location>
</feature>
<dbReference type="Pfam" id="PF01074">
    <property type="entry name" value="Glyco_hydro_38N"/>
    <property type="match status" value="1"/>
</dbReference>
<dbReference type="InterPro" id="IPR011330">
    <property type="entry name" value="Glyco_hydro/deAcase_b/a-brl"/>
</dbReference>
<evidence type="ECO:0000259" key="5">
    <source>
        <dbReference type="SMART" id="SM00872"/>
    </source>
</evidence>
<dbReference type="RefSeq" id="WP_207567673.1">
    <property type="nucleotide sequence ID" value="NZ_CP071446.1"/>
</dbReference>
<evidence type="ECO:0000313" key="7">
    <source>
        <dbReference type="Proteomes" id="UP000671862"/>
    </source>
</evidence>
<dbReference type="InterPro" id="IPR041147">
    <property type="entry name" value="GH38_C"/>
</dbReference>
<dbReference type="SUPFAM" id="SSF88713">
    <property type="entry name" value="Glycoside hydrolase/deacetylase"/>
    <property type="match status" value="1"/>
</dbReference>
<organism evidence="6 7">
    <name type="scientific">Thermosipho ferrireducens</name>
    <dbReference type="NCBI Taxonomy" id="2571116"/>
    <lineage>
        <taxon>Bacteria</taxon>
        <taxon>Thermotogati</taxon>
        <taxon>Thermotogota</taxon>
        <taxon>Thermotogae</taxon>
        <taxon>Thermotogales</taxon>
        <taxon>Fervidobacteriaceae</taxon>
        <taxon>Thermosipho</taxon>
    </lineage>
</organism>
<keyword evidence="2" id="KW-0479">Metal-binding</keyword>
<dbReference type="PANTHER" id="PTHR46017:SF1">
    <property type="entry name" value="ALPHA-MANNOSIDASE 2C1"/>
    <property type="match status" value="1"/>
</dbReference>
<dbReference type="InterPro" id="IPR011682">
    <property type="entry name" value="Glyco_hydro_38_C"/>
</dbReference>
<keyword evidence="3" id="KW-0378">Hydrolase</keyword>
<protein>
    <submittedName>
        <fullName evidence="6">Alpha-mannosidase</fullName>
    </submittedName>
</protein>
<dbReference type="InterPro" id="IPR015341">
    <property type="entry name" value="Glyco_hydro_38_cen"/>
</dbReference>
<reference evidence="6 7" key="1">
    <citation type="submission" date="2021-03" db="EMBL/GenBank/DDBJ databases">
        <title>Thermosipho ferrireducens sp.nov., an anaerobic thermophilic iron-reducing bacterium isolated from a deep-sea hydrothermal sulfide deposits.</title>
        <authorList>
            <person name="Zeng X."/>
            <person name="Chen Y."/>
            <person name="Shao Z."/>
        </authorList>
    </citation>
    <scope>NUCLEOTIDE SEQUENCE [LARGE SCALE GENOMIC DNA]</scope>
    <source>
        <strain evidence="6 7">JL129W03</strain>
    </source>
</reference>
<accession>A0ABX7SAX0</accession>
<dbReference type="InterPro" id="IPR011013">
    <property type="entry name" value="Gal_mutarotase_sf_dom"/>
</dbReference>
<dbReference type="SUPFAM" id="SSF88688">
    <property type="entry name" value="Families 57/38 glycoside transferase middle domain"/>
    <property type="match status" value="1"/>
</dbReference>